<keyword evidence="5 11" id="KW-0999">Mitochondrion inner membrane</keyword>
<keyword evidence="4" id="KW-0479">Metal-binding</keyword>
<comment type="similarity">
    <text evidence="2 11">Belongs to the small Tim family.</text>
</comment>
<keyword evidence="11" id="KW-0143">Chaperone</keyword>
<dbReference type="PANTHER" id="PTHR13172">
    <property type="entry name" value="MITOCHONDRIAL IMPORT INNER MEMBRANE TRANSLOCASE SUBUNIT TIM9B"/>
    <property type="match status" value="1"/>
</dbReference>
<dbReference type="FunCoup" id="G7E4S7">
    <property type="interactions" value="372"/>
</dbReference>
<comment type="subunit">
    <text evidence="11">Heterohexamer.</text>
</comment>
<reference evidence="13 14" key="2">
    <citation type="journal article" date="2012" name="Open Biol.">
        <title>Characteristics of nucleosomes and linker DNA regions on the genome of the basidiomycete Mixia osmundae revealed by mono- and dinucleosome mapping.</title>
        <authorList>
            <person name="Nishida H."/>
            <person name="Kondo S."/>
            <person name="Matsumoto T."/>
            <person name="Suzuki Y."/>
            <person name="Yoshikawa H."/>
            <person name="Taylor T.D."/>
            <person name="Sugiyama J."/>
        </authorList>
    </citation>
    <scope>NUCLEOTIDE SEQUENCE [LARGE SCALE GENOMIC DNA]</scope>
    <source>
        <strain evidence="14">CBS 9802 / IAM 14324 / JCM 22182 / KY 12970</strain>
    </source>
</reference>
<name>G7E4S7_MIXOS</name>
<dbReference type="RefSeq" id="XP_014566230.1">
    <property type="nucleotide sequence ID" value="XM_014710744.1"/>
</dbReference>
<evidence type="ECO:0000313" key="13">
    <source>
        <dbReference type="EMBL" id="GAA97837.1"/>
    </source>
</evidence>
<dbReference type="InterPro" id="IPR035427">
    <property type="entry name" value="Tim10-like_dom_sf"/>
</dbReference>
<evidence type="ECO:0000256" key="9">
    <source>
        <dbReference type="ARBA" id="ARBA00023128"/>
    </source>
</evidence>
<organism evidence="13 14">
    <name type="scientific">Mixia osmundae (strain CBS 9802 / IAM 14324 / JCM 22182 / KY 12970)</name>
    <dbReference type="NCBI Taxonomy" id="764103"/>
    <lineage>
        <taxon>Eukaryota</taxon>
        <taxon>Fungi</taxon>
        <taxon>Dikarya</taxon>
        <taxon>Basidiomycota</taxon>
        <taxon>Pucciniomycotina</taxon>
        <taxon>Mixiomycetes</taxon>
        <taxon>Mixiales</taxon>
        <taxon>Mixiaceae</taxon>
        <taxon>Mixia</taxon>
    </lineage>
</organism>
<keyword evidence="6" id="KW-0862">Zinc</keyword>
<keyword evidence="5 11" id="KW-0472">Membrane</keyword>
<comment type="function">
    <text evidence="11">Mitochondrial intermembrane chaperone that participates in the import and insertion of some multi-pass transmembrane proteins into the mitochondrial inner membrane. Also required for the transfer of beta-barrel precursors from the TOM complex to the sorting and assembly machinery (SAM complex) of the outer membrane. Acts as a chaperone-like protein that protects the hydrophobic precursors from aggregation and guide them through the mitochondrial intermembrane space.</text>
</comment>
<comment type="domain">
    <text evidence="11">The twin CX3C motif contains 4 conserved Cys residues that form 2 disulfide bonds in the mitochondrial intermembrane space.</text>
</comment>
<gene>
    <name evidence="13" type="primary">Mo04516</name>
    <name evidence="13" type="ORF">E5Q_04516</name>
</gene>
<dbReference type="Proteomes" id="UP000009131">
    <property type="component" value="Unassembled WGS sequence"/>
</dbReference>
<evidence type="ECO:0000256" key="5">
    <source>
        <dbReference type="ARBA" id="ARBA00022792"/>
    </source>
</evidence>
<evidence type="ECO:0000256" key="11">
    <source>
        <dbReference type="RuleBase" id="RU367043"/>
    </source>
</evidence>
<dbReference type="InParanoid" id="G7E4S7"/>
<proteinExistence type="inferred from homology"/>
<dbReference type="InterPro" id="IPR004217">
    <property type="entry name" value="Tim10-like"/>
</dbReference>
<dbReference type="OMA" id="QDFLRMY"/>
<evidence type="ECO:0000256" key="1">
    <source>
        <dbReference type="ARBA" id="ARBA00004137"/>
    </source>
</evidence>
<dbReference type="InterPro" id="IPR050673">
    <property type="entry name" value="Mito_inner_translocase_sub"/>
</dbReference>
<keyword evidence="10 11" id="KW-1015">Disulfide bond</keyword>
<dbReference type="Pfam" id="PF02953">
    <property type="entry name" value="zf-Tim10_DDP"/>
    <property type="match status" value="1"/>
</dbReference>
<comment type="caution">
    <text evidence="13">The sequence shown here is derived from an EMBL/GenBank/DDBJ whole genome shotgun (WGS) entry which is preliminary data.</text>
</comment>
<sequence>MDGSNYTPQEQQMLEATIAKRQMHDFFKLYSGLVERCFNTCCNDFTTKAVTSKEDECIKNCSDKFLAHSNRVGLRFAEHNAEMMQKQQQQ</sequence>
<protein>
    <recommendedName>
        <fullName evidence="11">Mitochondrial import inner membrane translocase subunit</fullName>
    </recommendedName>
</protein>
<dbReference type="Gene3D" id="1.10.287.810">
    <property type="entry name" value="Mitochondrial import inner membrane translocase subunit tim13 like domains"/>
    <property type="match status" value="1"/>
</dbReference>
<keyword evidence="9 11" id="KW-0496">Mitochondrion</keyword>
<evidence type="ECO:0000313" key="14">
    <source>
        <dbReference type="Proteomes" id="UP000009131"/>
    </source>
</evidence>
<keyword evidence="3 11" id="KW-0813">Transport</keyword>
<dbReference type="eggNOG" id="KOG3479">
    <property type="taxonomic scope" value="Eukaryota"/>
</dbReference>
<dbReference type="HOGENOM" id="CLU_141397_3_0_1"/>
<keyword evidence="7 11" id="KW-0653">Protein transport</keyword>
<dbReference type="STRING" id="764103.G7E4S7"/>
<accession>G7E4S7</accession>
<evidence type="ECO:0000256" key="4">
    <source>
        <dbReference type="ARBA" id="ARBA00022723"/>
    </source>
</evidence>
<dbReference type="GO" id="GO:0015031">
    <property type="term" value="P:protein transport"/>
    <property type="evidence" value="ECO:0007669"/>
    <property type="project" value="UniProtKB-KW"/>
</dbReference>
<dbReference type="OrthoDB" id="1551503at2759"/>
<dbReference type="EMBL" id="BABT02000144">
    <property type="protein sequence ID" value="GAA97837.1"/>
    <property type="molecule type" value="Genomic_DNA"/>
</dbReference>
<evidence type="ECO:0000256" key="3">
    <source>
        <dbReference type="ARBA" id="ARBA00022448"/>
    </source>
</evidence>
<evidence type="ECO:0000256" key="8">
    <source>
        <dbReference type="ARBA" id="ARBA00023010"/>
    </source>
</evidence>
<evidence type="ECO:0000256" key="7">
    <source>
        <dbReference type="ARBA" id="ARBA00022927"/>
    </source>
</evidence>
<keyword evidence="14" id="KW-1185">Reference proteome</keyword>
<comment type="subcellular location">
    <subcellularLocation>
        <location evidence="1 11">Mitochondrion inner membrane</location>
        <topology evidence="1 11">Peripheral membrane protein</topology>
        <orientation evidence="1 11">Intermembrane side</orientation>
    </subcellularLocation>
</comment>
<dbReference type="SUPFAM" id="SSF144122">
    <property type="entry name" value="Tim10-like"/>
    <property type="match status" value="1"/>
</dbReference>
<feature type="domain" description="Tim10-like" evidence="12">
    <location>
        <begin position="18"/>
        <end position="78"/>
    </location>
</feature>
<dbReference type="AlphaFoldDB" id="G7E4S7"/>
<dbReference type="GO" id="GO:0046872">
    <property type="term" value="F:metal ion binding"/>
    <property type="evidence" value="ECO:0007669"/>
    <property type="project" value="UniProtKB-KW"/>
</dbReference>
<reference evidence="13 14" key="1">
    <citation type="journal article" date="2011" name="J. Gen. Appl. Microbiol.">
        <title>Draft genome sequencing of the enigmatic basidiomycete Mixia osmundae.</title>
        <authorList>
            <person name="Nishida H."/>
            <person name="Nagatsuka Y."/>
            <person name="Sugiyama J."/>
        </authorList>
    </citation>
    <scope>NUCLEOTIDE SEQUENCE [LARGE SCALE GENOMIC DNA]</scope>
    <source>
        <strain evidence="14">CBS 9802 / IAM 14324 / JCM 22182 / KY 12970</strain>
    </source>
</reference>
<evidence type="ECO:0000256" key="10">
    <source>
        <dbReference type="ARBA" id="ARBA00023157"/>
    </source>
</evidence>
<evidence type="ECO:0000256" key="2">
    <source>
        <dbReference type="ARBA" id="ARBA00006720"/>
    </source>
</evidence>
<evidence type="ECO:0000259" key="12">
    <source>
        <dbReference type="Pfam" id="PF02953"/>
    </source>
</evidence>
<keyword evidence="8 11" id="KW-0811">Translocation</keyword>
<evidence type="ECO:0000256" key="6">
    <source>
        <dbReference type="ARBA" id="ARBA00022833"/>
    </source>
</evidence>
<dbReference type="GO" id="GO:0005743">
    <property type="term" value="C:mitochondrial inner membrane"/>
    <property type="evidence" value="ECO:0007669"/>
    <property type="project" value="UniProtKB-SubCell"/>
</dbReference>